<evidence type="ECO:0000256" key="1">
    <source>
        <dbReference type="SAM" id="SignalP"/>
    </source>
</evidence>
<keyword evidence="1" id="KW-0732">Signal</keyword>
<dbReference type="Proteomes" id="UP000318384">
    <property type="component" value="Chromosome"/>
</dbReference>
<sequence precursor="true">MANSRCLVTWMVCSIAVFALSSGCETMPDWESNAAMSGRHRTEKKVDKAEAYRTRYLTKRDSKALDWILKNRLYSGMSRATVAKEFGEDGQYQESSKWLKATGGTFRTTDEAYKWGPDENGRSVYLIFRDDVLVNFDPKDFELGK</sequence>
<name>A0A517WTM1_9PLAN</name>
<evidence type="ECO:0000313" key="3">
    <source>
        <dbReference type="EMBL" id="QDU08604.1"/>
    </source>
</evidence>
<proteinExistence type="predicted"/>
<keyword evidence="4" id="KW-1185">Reference proteome</keyword>
<evidence type="ECO:0008006" key="6">
    <source>
        <dbReference type="Google" id="ProtNLM"/>
    </source>
</evidence>
<gene>
    <name evidence="2" type="ORF">V144x_53200</name>
    <name evidence="3" type="ORF">V202x_19730</name>
</gene>
<accession>A0A517W3I5</accession>
<accession>A0A517WTM1</accession>
<dbReference type="Proteomes" id="UP000318704">
    <property type="component" value="Chromosome"/>
</dbReference>
<evidence type="ECO:0000313" key="4">
    <source>
        <dbReference type="Proteomes" id="UP000318384"/>
    </source>
</evidence>
<feature type="signal peptide" evidence="1">
    <location>
        <begin position="1"/>
        <end position="19"/>
    </location>
</feature>
<dbReference type="EMBL" id="CP037422">
    <property type="protein sequence ID" value="QDU08604.1"/>
    <property type="molecule type" value="Genomic_DNA"/>
</dbReference>
<feature type="chain" id="PRO_5041550272" description="Lipoprotein" evidence="1">
    <location>
        <begin position="20"/>
        <end position="145"/>
    </location>
</feature>
<dbReference type="AlphaFoldDB" id="A0A517WTM1"/>
<evidence type="ECO:0000313" key="2">
    <source>
        <dbReference type="EMBL" id="QDT99807.1"/>
    </source>
</evidence>
<dbReference type="EMBL" id="CP037920">
    <property type="protein sequence ID" value="QDT99807.1"/>
    <property type="molecule type" value="Genomic_DNA"/>
</dbReference>
<evidence type="ECO:0000313" key="5">
    <source>
        <dbReference type="Proteomes" id="UP000318704"/>
    </source>
</evidence>
<protein>
    <recommendedName>
        <fullName evidence="6">Lipoprotein</fullName>
    </recommendedName>
</protein>
<dbReference type="PROSITE" id="PS51257">
    <property type="entry name" value="PROKAR_LIPOPROTEIN"/>
    <property type="match status" value="1"/>
</dbReference>
<dbReference type="KEGG" id="gaw:V144x_53200"/>
<reference evidence="4 5" key="1">
    <citation type="submission" date="2019-03" db="EMBL/GenBank/DDBJ databases">
        <title>Deep-cultivation of Planctomycetes and their phenomic and genomic characterization uncovers novel biology.</title>
        <authorList>
            <person name="Wiegand S."/>
            <person name="Jogler M."/>
            <person name="Boedeker C."/>
            <person name="Pinto D."/>
            <person name="Vollmers J."/>
            <person name="Rivas-Marin E."/>
            <person name="Kohn T."/>
            <person name="Peeters S.H."/>
            <person name="Heuer A."/>
            <person name="Rast P."/>
            <person name="Oberbeckmann S."/>
            <person name="Bunk B."/>
            <person name="Jeske O."/>
            <person name="Meyerdierks A."/>
            <person name="Storesund J.E."/>
            <person name="Kallscheuer N."/>
            <person name="Luecker S."/>
            <person name="Lage O.M."/>
            <person name="Pohl T."/>
            <person name="Merkel B.J."/>
            <person name="Hornburger P."/>
            <person name="Mueller R.-W."/>
            <person name="Bruemmer F."/>
            <person name="Labrenz M."/>
            <person name="Spormann A.M."/>
            <person name="Op den Camp H."/>
            <person name="Overmann J."/>
            <person name="Amann R."/>
            <person name="Jetten M.S.M."/>
            <person name="Mascher T."/>
            <person name="Medema M.H."/>
            <person name="Devos D.P."/>
            <person name="Kaster A.-K."/>
            <person name="Ovreas L."/>
            <person name="Rohde M."/>
            <person name="Galperin M.Y."/>
            <person name="Jogler C."/>
        </authorList>
    </citation>
    <scope>NUCLEOTIDE SEQUENCE [LARGE SCALE GENOMIC DNA]</scope>
    <source>
        <strain evidence="2 5">V144</strain>
        <strain evidence="3 4">V202</strain>
    </source>
</reference>
<organism evidence="3 4">
    <name type="scientific">Gimesia aquarii</name>
    <dbReference type="NCBI Taxonomy" id="2527964"/>
    <lineage>
        <taxon>Bacteria</taxon>
        <taxon>Pseudomonadati</taxon>
        <taxon>Planctomycetota</taxon>
        <taxon>Planctomycetia</taxon>
        <taxon>Planctomycetales</taxon>
        <taxon>Planctomycetaceae</taxon>
        <taxon>Gimesia</taxon>
    </lineage>
</organism>